<dbReference type="OrthoDB" id="10481107at2759"/>
<dbReference type="Proteomes" id="UP000183567">
    <property type="component" value="Unassembled WGS sequence"/>
</dbReference>
<name>A0A1J8QGR3_9AGAM</name>
<reference evidence="2 3" key="1">
    <citation type="submission" date="2016-03" db="EMBL/GenBank/DDBJ databases">
        <title>Comparative genomics of the ectomycorrhizal sister species Rhizopogon vinicolor and Rhizopogon vesiculosus (Basidiomycota: Boletales) reveals a divergence of the mating type B locus.</title>
        <authorList>
            <person name="Mujic A.B."/>
            <person name="Kuo A."/>
            <person name="Tritt A."/>
            <person name="Lipzen A."/>
            <person name="Chen C."/>
            <person name="Johnson J."/>
            <person name="Sharma A."/>
            <person name="Barry K."/>
            <person name="Grigoriev I.V."/>
            <person name="Spatafora J.W."/>
        </authorList>
    </citation>
    <scope>NUCLEOTIDE SEQUENCE [LARGE SCALE GENOMIC DNA]</scope>
    <source>
        <strain evidence="2 3">AM-OR11-056</strain>
    </source>
</reference>
<evidence type="ECO:0000256" key="1">
    <source>
        <dbReference type="SAM" id="SignalP"/>
    </source>
</evidence>
<dbReference type="EMBL" id="LVVM01000835">
    <property type="protein sequence ID" value="OJA19847.1"/>
    <property type="molecule type" value="Genomic_DNA"/>
</dbReference>
<accession>A0A1J8QGR3</accession>
<proteinExistence type="predicted"/>
<evidence type="ECO:0000313" key="3">
    <source>
        <dbReference type="Proteomes" id="UP000183567"/>
    </source>
</evidence>
<protein>
    <submittedName>
        <fullName evidence="2">Uncharacterized protein</fullName>
    </submittedName>
</protein>
<dbReference type="AlphaFoldDB" id="A0A1J8QGR3"/>
<keyword evidence="1" id="KW-0732">Signal</keyword>
<feature type="chain" id="PRO_5012995582" evidence="1">
    <location>
        <begin position="19"/>
        <end position="55"/>
    </location>
</feature>
<sequence>MHPAWNPIALTLCARAYASSVFGVHLALPHRALTLSQLQRLIAGVSHPGCLHDSG</sequence>
<organism evidence="2 3">
    <name type="scientific">Rhizopogon vesiculosus</name>
    <dbReference type="NCBI Taxonomy" id="180088"/>
    <lineage>
        <taxon>Eukaryota</taxon>
        <taxon>Fungi</taxon>
        <taxon>Dikarya</taxon>
        <taxon>Basidiomycota</taxon>
        <taxon>Agaricomycotina</taxon>
        <taxon>Agaricomycetes</taxon>
        <taxon>Agaricomycetidae</taxon>
        <taxon>Boletales</taxon>
        <taxon>Suillineae</taxon>
        <taxon>Rhizopogonaceae</taxon>
        <taxon>Rhizopogon</taxon>
    </lineage>
</organism>
<feature type="signal peptide" evidence="1">
    <location>
        <begin position="1"/>
        <end position="18"/>
    </location>
</feature>
<keyword evidence="3" id="KW-1185">Reference proteome</keyword>
<comment type="caution">
    <text evidence="2">The sequence shown here is derived from an EMBL/GenBank/DDBJ whole genome shotgun (WGS) entry which is preliminary data.</text>
</comment>
<gene>
    <name evidence="2" type="ORF">AZE42_09366</name>
</gene>
<evidence type="ECO:0000313" key="2">
    <source>
        <dbReference type="EMBL" id="OJA19847.1"/>
    </source>
</evidence>